<keyword evidence="5" id="KW-0067">ATP-binding</keyword>
<evidence type="ECO:0000313" key="8">
    <source>
        <dbReference type="EMBL" id="KAJ8499159.1"/>
    </source>
</evidence>
<gene>
    <name evidence="8" type="ORF">OPV22_009711</name>
</gene>
<feature type="compositionally biased region" description="Acidic residues" evidence="6">
    <location>
        <begin position="178"/>
        <end position="192"/>
    </location>
</feature>
<evidence type="ECO:0000256" key="3">
    <source>
        <dbReference type="ARBA" id="ARBA00022741"/>
    </source>
</evidence>
<dbReference type="CDD" id="cd23837">
    <property type="entry name" value="UBCc_UBE2O"/>
    <property type="match status" value="1"/>
</dbReference>
<evidence type="ECO:0000256" key="4">
    <source>
        <dbReference type="ARBA" id="ARBA00022786"/>
    </source>
</evidence>
<evidence type="ECO:0000256" key="2">
    <source>
        <dbReference type="ARBA" id="ARBA00022679"/>
    </source>
</evidence>
<feature type="compositionally biased region" description="Polar residues" evidence="6">
    <location>
        <begin position="775"/>
        <end position="786"/>
    </location>
</feature>
<feature type="domain" description="UBC core" evidence="7">
    <location>
        <begin position="1035"/>
        <end position="1195"/>
    </location>
</feature>
<dbReference type="InterPro" id="IPR057732">
    <property type="entry name" value="SH3-A_UBE2O"/>
</dbReference>
<dbReference type="Pfam" id="PF00179">
    <property type="entry name" value="UQ_con"/>
    <property type="match status" value="1"/>
</dbReference>
<keyword evidence="3" id="KW-0547">Nucleotide-binding</keyword>
<feature type="region of interest" description="Disordered" evidence="6">
    <location>
        <begin position="178"/>
        <end position="220"/>
    </location>
</feature>
<proteinExistence type="predicted"/>
<organism evidence="8 9">
    <name type="scientific">Ensete ventricosum</name>
    <name type="common">Abyssinian banana</name>
    <name type="synonym">Musa ensete</name>
    <dbReference type="NCBI Taxonomy" id="4639"/>
    <lineage>
        <taxon>Eukaryota</taxon>
        <taxon>Viridiplantae</taxon>
        <taxon>Streptophyta</taxon>
        <taxon>Embryophyta</taxon>
        <taxon>Tracheophyta</taxon>
        <taxon>Spermatophyta</taxon>
        <taxon>Magnoliopsida</taxon>
        <taxon>Liliopsida</taxon>
        <taxon>Zingiberales</taxon>
        <taxon>Musaceae</taxon>
        <taxon>Ensete</taxon>
    </lineage>
</organism>
<dbReference type="PANTHER" id="PTHR46116">
    <property type="entry name" value="(E3-INDEPENDENT) E2 UBIQUITIN-CONJUGATING ENZYME"/>
    <property type="match status" value="1"/>
</dbReference>
<feature type="compositionally biased region" description="Low complexity" evidence="6">
    <location>
        <begin position="571"/>
        <end position="580"/>
    </location>
</feature>
<name>A0AAV8RBG7_ENSVE</name>
<feature type="compositionally biased region" description="Low complexity" evidence="6">
    <location>
        <begin position="35"/>
        <end position="52"/>
    </location>
</feature>
<dbReference type="InterPro" id="IPR057735">
    <property type="entry name" value="UBE2O-like_tSH3-B"/>
</dbReference>
<feature type="region of interest" description="Disordered" evidence="6">
    <location>
        <begin position="856"/>
        <end position="887"/>
    </location>
</feature>
<dbReference type="Pfam" id="PF23043">
    <property type="entry name" value="SH3-B_UBE2O"/>
    <property type="match status" value="1"/>
</dbReference>
<keyword evidence="2" id="KW-0808">Transferase</keyword>
<sequence>METLTRSSRLLLPPLPDLYFTATELAAAEQLVQLSGSSADTTSSSSSSSPRSVNKRPPLGGLLLEAEEEKEEEEEEKGTGPWRRKQRYRPITDLYAPSSFINFRYTIMEANNGPDAIDSAPNASCVDAASRSKVGKPVQTAVLNDAQAKDVFVYRQDVVKCCKRDGLLGIVVQVAGDSDSEGSISDDDGSEEDGNKVDESNGGDNGDINDSIEGGDNIGSLQDGQVRITWSDGSETLENTSDITVVDRSFLHGDIVASATDPTGQLGLIVDVDITVDLLSPNGEVIRNVSSKDLKRIREFSVGDFVVLGPWLGRVDEVLDNVTVLFDDGSVCKVVKADPMRLKPVLKPIVDDADCPYYPGQRVRAVSSSVFKSSRWLSGLWKANRLEGTVIKVQAGSVVVYWIASAYLGVGTNSATVPSEEQNPKNLTLLSCFSHTNWQLADWCLLSSYPQPSTLVDSIPGNSKLKEPGSYYNSHVENNHTSSCITGEGSSTDAPETEVTVDCFHVKSSNAISSDANDAQYTSEQVTDGLSEGILLDGNCESQADDYSNHDKTAKLGDTNGAESNDLPENCSCSSSSSVSKEPAHESWPAYRKKLRKVFFKRDKKARRRDENFEKALLIVNTVTKVNVAWQNGEKEFGLQSTSLIPIHTPNDHEFFPEQYVIDKASNEGDGASETNRLGVVRSVNSQEQTVCVRWLKPVSRPEDLKEFDHEEVVSAYELDGHPDYDYCYGDVVVRLPPVSDDATKSEVPTETQEYQLRTQDTADDSSREHKDNSGDNQTQNDETCGNFTSLSWVGNIVGLRDGDIEVTWADGVISKVGPQEIYVVGRDDDDDGLSDDGASWETVDENEMDIFDDTEKEVDPQNPSDNTVQREKSATTSVEDGTGGRSGPLAVPLAALDFVTKLATGLFSRTKKQSDSSGSDQIIANEDDHKADIDLSGSTLDEAYENRGLDVSDGLIAESMDETVEVENQVAATEEAEVKIEDNIVKPTSMGLYDGNQRDYSMDDLCNFSHFDVTENPLDHHFHGDAEMSNGGRKWVKKVQQEWTILEKNLPDAIYVRVFEDRMDLMRAVIIGACGTPYQDGLFFFDFQLPPEYPQVPPSVYYHSGGLRVNPNLYVDGKVCLSLLNTWTGKGNEVWDPSSSSILQVLVSLQGLVLNDKPYFNEAGYEKQIGTVEGEKNALPYNENTYLLNLKSMLYLLRKPPVHFEDFVKDHFRRRGHYILKACEAYMDGCLIGSLTKDACLTETSRKHYCSVGFKLTLAKILPRLIPALKEVGADCQQLEYLLKVENLSES</sequence>
<dbReference type="Pfam" id="PF23046">
    <property type="entry name" value="tSH3-B_UBE2O"/>
    <property type="match status" value="1"/>
</dbReference>
<dbReference type="Pfam" id="PF23048">
    <property type="entry name" value="SH3-A_UBE2O"/>
    <property type="match status" value="1"/>
</dbReference>
<dbReference type="InterPro" id="IPR057734">
    <property type="entry name" value="UBE2O-like_SH3-C"/>
</dbReference>
<protein>
    <recommendedName>
        <fullName evidence="1">E2 ubiquitin-conjugating enzyme</fullName>
        <ecNumber evidence="1">2.3.2.23</ecNumber>
    </recommendedName>
</protein>
<dbReference type="SMART" id="SM00212">
    <property type="entry name" value="UBCc"/>
    <property type="match status" value="1"/>
</dbReference>
<feature type="region of interest" description="Disordered" evidence="6">
    <location>
        <begin position="740"/>
        <end position="786"/>
    </location>
</feature>
<evidence type="ECO:0000256" key="6">
    <source>
        <dbReference type="SAM" id="MobiDB-lite"/>
    </source>
</evidence>
<dbReference type="EC" id="2.3.2.23" evidence="1"/>
<feature type="compositionally biased region" description="Basic and acidic residues" evidence="6">
    <location>
        <begin position="765"/>
        <end position="774"/>
    </location>
</feature>
<comment type="caution">
    <text evidence="8">The sequence shown here is derived from an EMBL/GenBank/DDBJ whole genome shotgun (WGS) entry which is preliminary data.</text>
</comment>
<feature type="region of interest" description="Disordered" evidence="6">
    <location>
        <begin position="34"/>
        <end position="84"/>
    </location>
</feature>
<dbReference type="InterPro" id="IPR057733">
    <property type="entry name" value="UBE2O-like_SH3-B"/>
</dbReference>
<dbReference type="InterPro" id="IPR016135">
    <property type="entry name" value="UBQ-conjugating_enzyme/RWD"/>
</dbReference>
<dbReference type="PANTHER" id="PTHR46116:SF21">
    <property type="entry name" value="UBIQUITIN-CONJUGATING ENZYME E2 23-RELATED"/>
    <property type="match status" value="1"/>
</dbReference>
<reference evidence="8 9" key="1">
    <citation type="submission" date="2022-12" db="EMBL/GenBank/DDBJ databases">
        <title>Chromosome-scale assembly of the Ensete ventricosum genome.</title>
        <authorList>
            <person name="Dussert Y."/>
            <person name="Stocks J."/>
            <person name="Wendawek A."/>
            <person name="Woldeyes F."/>
            <person name="Nichols R.A."/>
            <person name="Borrell J.S."/>
        </authorList>
    </citation>
    <scope>NUCLEOTIDE SEQUENCE [LARGE SCALE GENOMIC DNA]</scope>
    <source>
        <strain evidence="9">cv. Maze</strain>
        <tissue evidence="8">Seeds</tissue>
    </source>
</reference>
<dbReference type="FunFam" id="3.10.110.10:FF:000028">
    <property type="entry name" value="Probable ubiquitin-conjugating enzyme E2 23"/>
    <property type="match status" value="1"/>
</dbReference>
<feature type="compositionally biased region" description="Polar residues" evidence="6">
    <location>
        <begin position="747"/>
        <end position="760"/>
    </location>
</feature>
<accession>A0AAV8RBG7</accession>
<evidence type="ECO:0000256" key="1">
    <source>
        <dbReference type="ARBA" id="ARBA00012486"/>
    </source>
</evidence>
<dbReference type="GO" id="GO:0061631">
    <property type="term" value="F:ubiquitin conjugating enzyme activity"/>
    <property type="evidence" value="ECO:0007669"/>
    <property type="project" value="UniProtKB-EC"/>
</dbReference>
<evidence type="ECO:0000256" key="5">
    <source>
        <dbReference type="ARBA" id="ARBA00022840"/>
    </source>
</evidence>
<dbReference type="InterPro" id="IPR000608">
    <property type="entry name" value="UBC"/>
</dbReference>
<dbReference type="SUPFAM" id="SSF54495">
    <property type="entry name" value="UBC-like"/>
    <property type="match status" value="1"/>
</dbReference>
<keyword evidence="9" id="KW-1185">Reference proteome</keyword>
<dbReference type="EMBL" id="JAQQAF010000003">
    <property type="protein sequence ID" value="KAJ8499159.1"/>
    <property type="molecule type" value="Genomic_DNA"/>
</dbReference>
<evidence type="ECO:0000313" key="9">
    <source>
        <dbReference type="Proteomes" id="UP001222027"/>
    </source>
</evidence>
<dbReference type="Proteomes" id="UP001222027">
    <property type="component" value="Unassembled WGS sequence"/>
</dbReference>
<evidence type="ECO:0000259" key="7">
    <source>
        <dbReference type="PROSITE" id="PS50127"/>
    </source>
</evidence>
<dbReference type="GO" id="GO:0005524">
    <property type="term" value="F:ATP binding"/>
    <property type="evidence" value="ECO:0007669"/>
    <property type="project" value="UniProtKB-KW"/>
</dbReference>
<feature type="region of interest" description="Disordered" evidence="6">
    <location>
        <begin position="546"/>
        <end position="587"/>
    </location>
</feature>
<dbReference type="Gene3D" id="3.10.110.10">
    <property type="entry name" value="Ubiquitin Conjugating Enzyme"/>
    <property type="match status" value="1"/>
</dbReference>
<feature type="compositionally biased region" description="Acidic residues" evidence="6">
    <location>
        <begin position="65"/>
        <end position="76"/>
    </location>
</feature>
<keyword evidence="4" id="KW-0833">Ubl conjugation pathway</keyword>
<dbReference type="Pfam" id="PF23044">
    <property type="entry name" value="SH3-C_UBE2O"/>
    <property type="match status" value="1"/>
</dbReference>
<dbReference type="PROSITE" id="PS50127">
    <property type="entry name" value="UBC_2"/>
    <property type="match status" value="1"/>
</dbReference>